<protein>
    <submittedName>
        <fullName evidence="1">Uncharacterized protein</fullName>
    </submittedName>
</protein>
<dbReference type="Gene3D" id="3.40.50.300">
    <property type="entry name" value="P-loop containing nucleotide triphosphate hydrolases"/>
    <property type="match status" value="1"/>
</dbReference>
<evidence type="ECO:0000313" key="1">
    <source>
        <dbReference type="EMBL" id="MFC6397063.1"/>
    </source>
</evidence>
<comment type="caution">
    <text evidence="1">The sequence shown here is derived from an EMBL/GenBank/DDBJ whole genome shotgun (WGS) entry which is preliminary data.</text>
</comment>
<proteinExistence type="predicted"/>
<keyword evidence="2" id="KW-1185">Reference proteome</keyword>
<sequence length="81" mass="8825">MRTNTQGGAVDVPMGDCYLELGRQGLDLFDPEEVGSMMRRGIQDPVDDVQSWPAWGALVTETAIQLAEHHGTDIVCPVTLL</sequence>
<evidence type="ECO:0000313" key="2">
    <source>
        <dbReference type="Proteomes" id="UP001596266"/>
    </source>
</evidence>
<dbReference type="RefSeq" id="WP_343884740.1">
    <property type="nucleotide sequence ID" value="NZ_BAAAKI010000003.1"/>
</dbReference>
<dbReference type="EMBL" id="JBHSUA010000018">
    <property type="protein sequence ID" value="MFC6397063.1"/>
    <property type="molecule type" value="Genomic_DNA"/>
</dbReference>
<name>A0ABW1X1Z0_9ACTN</name>
<reference evidence="2" key="1">
    <citation type="journal article" date="2019" name="Int. J. Syst. Evol. Microbiol.">
        <title>The Global Catalogue of Microorganisms (GCM) 10K type strain sequencing project: providing services to taxonomists for standard genome sequencing and annotation.</title>
        <authorList>
            <consortium name="The Broad Institute Genomics Platform"/>
            <consortium name="The Broad Institute Genome Sequencing Center for Infectious Disease"/>
            <person name="Wu L."/>
            <person name="Ma J."/>
        </authorList>
    </citation>
    <scope>NUCLEOTIDE SEQUENCE [LARGE SCALE GENOMIC DNA]</scope>
    <source>
        <strain evidence="2">CGMCC 1.15277</strain>
    </source>
</reference>
<accession>A0ABW1X1Z0</accession>
<organism evidence="1 2">
    <name type="scientific">Luteococcus sanguinis</name>
    <dbReference type="NCBI Taxonomy" id="174038"/>
    <lineage>
        <taxon>Bacteria</taxon>
        <taxon>Bacillati</taxon>
        <taxon>Actinomycetota</taxon>
        <taxon>Actinomycetes</taxon>
        <taxon>Propionibacteriales</taxon>
        <taxon>Propionibacteriaceae</taxon>
        <taxon>Luteococcus</taxon>
    </lineage>
</organism>
<gene>
    <name evidence="1" type="ORF">ACFP57_08745</name>
</gene>
<dbReference type="InterPro" id="IPR027417">
    <property type="entry name" value="P-loop_NTPase"/>
</dbReference>
<dbReference type="Proteomes" id="UP001596266">
    <property type="component" value="Unassembled WGS sequence"/>
</dbReference>